<keyword evidence="3" id="KW-0804">Transcription</keyword>
<organism evidence="5 6">
    <name type="scientific">Mucilaginibacter jinjuensis</name>
    <dbReference type="NCBI Taxonomy" id="1176721"/>
    <lineage>
        <taxon>Bacteria</taxon>
        <taxon>Pseudomonadati</taxon>
        <taxon>Bacteroidota</taxon>
        <taxon>Sphingobacteriia</taxon>
        <taxon>Sphingobacteriales</taxon>
        <taxon>Sphingobacteriaceae</taxon>
        <taxon>Mucilaginibacter</taxon>
    </lineage>
</organism>
<dbReference type="InterPro" id="IPR050204">
    <property type="entry name" value="AraC_XylS_family_regulators"/>
</dbReference>
<dbReference type="Gene3D" id="1.10.10.60">
    <property type="entry name" value="Homeodomain-like"/>
    <property type="match status" value="1"/>
</dbReference>
<proteinExistence type="predicted"/>
<keyword evidence="2" id="KW-0238">DNA-binding</keyword>
<keyword evidence="1" id="KW-0805">Transcription regulation</keyword>
<dbReference type="Proteomes" id="UP001216139">
    <property type="component" value="Chromosome"/>
</dbReference>
<evidence type="ECO:0000259" key="4">
    <source>
        <dbReference type="PROSITE" id="PS01124"/>
    </source>
</evidence>
<gene>
    <name evidence="5" type="ORF">PQO05_24075</name>
</gene>
<dbReference type="EMBL" id="CP117167">
    <property type="protein sequence ID" value="WCT11813.1"/>
    <property type="molecule type" value="Genomic_DNA"/>
</dbReference>
<evidence type="ECO:0000256" key="2">
    <source>
        <dbReference type="ARBA" id="ARBA00023125"/>
    </source>
</evidence>
<dbReference type="PANTHER" id="PTHR46796:SF13">
    <property type="entry name" value="HTH-TYPE TRANSCRIPTIONAL ACTIVATOR RHAS"/>
    <property type="match status" value="1"/>
</dbReference>
<sequence>MCGNGFHYQGDFAEIINEQHEGGWKAGLHFQSGVYRRFITTQNFGIFGAYVYPYAIPQLLNMPSSEVTGEMLDVKELFGSDGHRLEEEMMLAADNTNRAKILSAFLERRLLFSFTKDTHIITAIHQVINHTQSVGTVNALADRYALSTRQFNRKFKEYAGFSPKMYLRLMRLRSALNDYGSTKSLTQIALDCGYYDQSHFIHDVKTFTGYHPGHYFSGRAEGQEYRNV</sequence>
<keyword evidence="6" id="KW-1185">Reference proteome</keyword>
<accession>A0ABY7T7V3</accession>
<evidence type="ECO:0000256" key="3">
    <source>
        <dbReference type="ARBA" id="ARBA00023163"/>
    </source>
</evidence>
<evidence type="ECO:0000256" key="1">
    <source>
        <dbReference type="ARBA" id="ARBA00023015"/>
    </source>
</evidence>
<protein>
    <submittedName>
        <fullName evidence="5">Helix-turn-helix domain-containing protein</fullName>
    </submittedName>
</protein>
<feature type="domain" description="HTH araC/xylS-type" evidence="4">
    <location>
        <begin position="118"/>
        <end position="218"/>
    </location>
</feature>
<name>A0ABY7T7V3_9SPHI</name>
<evidence type="ECO:0000313" key="6">
    <source>
        <dbReference type="Proteomes" id="UP001216139"/>
    </source>
</evidence>
<dbReference type="PROSITE" id="PS01124">
    <property type="entry name" value="HTH_ARAC_FAMILY_2"/>
    <property type="match status" value="1"/>
</dbReference>
<dbReference type="PANTHER" id="PTHR46796">
    <property type="entry name" value="HTH-TYPE TRANSCRIPTIONAL ACTIVATOR RHAS-RELATED"/>
    <property type="match status" value="1"/>
</dbReference>
<dbReference type="RefSeq" id="WP_273630005.1">
    <property type="nucleotide sequence ID" value="NZ_CP117167.1"/>
</dbReference>
<dbReference type="Pfam" id="PF12833">
    <property type="entry name" value="HTH_18"/>
    <property type="match status" value="1"/>
</dbReference>
<dbReference type="SMART" id="SM00342">
    <property type="entry name" value="HTH_ARAC"/>
    <property type="match status" value="1"/>
</dbReference>
<dbReference type="SUPFAM" id="SSF46689">
    <property type="entry name" value="Homeodomain-like"/>
    <property type="match status" value="2"/>
</dbReference>
<dbReference type="InterPro" id="IPR018060">
    <property type="entry name" value="HTH_AraC"/>
</dbReference>
<evidence type="ECO:0000313" key="5">
    <source>
        <dbReference type="EMBL" id="WCT11813.1"/>
    </source>
</evidence>
<reference evidence="5 6" key="1">
    <citation type="submission" date="2023-02" db="EMBL/GenBank/DDBJ databases">
        <title>Genome sequence of Mucilaginibacter jinjuensis strain KACC 16571.</title>
        <authorList>
            <person name="Kim S."/>
            <person name="Heo J."/>
            <person name="Kwon S.-W."/>
        </authorList>
    </citation>
    <scope>NUCLEOTIDE SEQUENCE [LARGE SCALE GENOMIC DNA]</scope>
    <source>
        <strain evidence="5 6">KACC 16571</strain>
    </source>
</reference>
<dbReference type="InterPro" id="IPR009057">
    <property type="entry name" value="Homeodomain-like_sf"/>
</dbReference>